<gene>
    <name evidence="1" type="ORF">KUCAC02_004711</name>
</gene>
<name>A0ACB9X036_CHAAC</name>
<sequence>AAERTNYEESLRFTSCALSEGIQVERCDPSKLLVIVTALCETCGGTHSATGHRHRQAALGALRLVNRVLFLCEASRDRRRKRYARSS</sequence>
<keyword evidence="2" id="KW-1185">Reference proteome</keyword>
<dbReference type="EMBL" id="CM043794">
    <property type="protein sequence ID" value="KAI4819465.1"/>
    <property type="molecule type" value="Genomic_DNA"/>
</dbReference>
<comment type="caution">
    <text evidence="1">The sequence shown here is derived from an EMBL/GenBank/DDBJ whole genome shotgun (WGS) entry which is preliminary data.</text>
</comment>
<protein>
    <submittedName>
        <fullName evidence="1">Uncharacterized protein</fullName>
    </submittedName>
</protein>
<evidence type="ECO:0000313" key="2">
    <source>
        <dbReference type="Proteomes" id="UP001057452"/>
    </source>
</evidence>
<organism evidence="1 2">
    <name type="scientific">Chaenocephalus aceratus</name>
    <name type="common">Blackfin icefish</name>
    <name type="synonym">Chaenichthys aceratus</name>
    <dbReference type="NCBI Taxonomy" id="36190"/>
    <lineage>
        <taxon>Eukaryota</taxon>
        <taxon>Metazoa</taxon>
        <taxon>Chordata</taxon>
        <taxon>Craniata</taxon>
        <taxon>Vertebrata</taxon>
        <taxon>Euteleostomi</taxon>
        <taxon>Actinopterygii</taxon>
        <taxon>Neopterygii</taxon>
        <taxon>Teleostei</taxon>
        <taxon>Neoteleostei</taxon>
        <taxon>Acanthomorphata</taxon>
        <taxon>Eupercaria</taxon>
        <taxon>Perciformes</taxon>
        <taxon>Notothenioidei</taxon>
        <taxon>Channichthyidae</taxon>
        <taxon>Chaenocephalus</taxon>
    </lineage>
</organism>
<feature type="non-terminal residue" evidence="1">
    <location>
        <position position="87"/>
    </location>
</feature>
<dbReference type="Proteomes" id="UP001057452">
    <property type="component" value="Chromosome 10"/>
</dbReference>
<reference evidence="1" key="1">
    <citation type="submission" date="2022-05" db="EMBL/GenBank/DDBJ databases">
        <title>Chromosome-level genome of Chaenocephalus aceratus.</title>
        <authorList>
            <person name="Park H."/>
        </authorList>
    </citation>
    <scope>NUCLEOTIDE SEQUENCE</scope>
    <source>
        <strain evidence="1">KU_202001</strain>
    </source>
</reference>
<proteinExistence type="predicted"/>
<feature type="non-terminal residue" evidence="1">
    <location>
        <position position="1"/>
    </location>
</feature>
<accession>A0ACB9X036</accession>
<evidence type="ECO:0000313" key="1">
    <source>
        <dbReference type="EMBL" id="KAI4819465.1"/>
    </source>
</evidence>